<sequence>MSTFEPGQYVRLRSGGKRMLVKPALDTSQLPNTELVLCEYEEKKRRVQGFYIAANLTLVNAAPNAQNAEREASLRSKIARG</sequence>
<dbReference type="EMBL" id="FNOX01000014">
    <property type="protein sequence ID" value="SDZ61282.1"/>
    <property type="molecule type" value="Genomic_DNA"/>
</dbReference>
<name>A0A1H3UFN6_9PSED</name>
<evidence type="ECO:0000313" key="3">
    <source>
        <dbReference type="Proteomes" id="UP000182902"/>
    </source>
</evidence>
<gene>
    <name evidence="1" type="ORF">HX810_28510</name>
    <name evidence="2" type="ORF">SAMN05216247_1147</name>
</gene>
<dbReference type="AlphaFoldDB" id="A0A1H3UFN6"/>
<dbReference type="Proteomes" id="UP000182902">
    <property type="component" value="Unassembled WGS sequence"/>
</dbReference>
<organism evidence="2 3">
    <name type="scientific">Pseudomonas salomonii</name>
    <dbReference type="NCBI Taxonomy" id="191391"/>
    <lineage>
        <taxon>Bacteria</taxon>
        <taxon>Pseudomonadati</taxon>
        <taxon>Pseudomonadota</taxon>
        <taxon>Gammaproteobacteria</taxon>
        <taxon>Pseudomonadales</taxon>
        <taxon>Pseudomonadaceae</taxon>
        <taxon>Pseudomonas</taxon>
    </lineage>
</organism>
<evidence type="ECO:0000313" key="2">
    <source>
        <dbReference type="EMBL" id="SDZ61282.1"/>
    </source>
</evidence>
<proteinExistence type="predicted"/>
<reference evidence="2 3" key="1">
    <citation type="submission" date="2016-10" db="EMBL/GenBank/DDBJ databases">
        <authorList>
            <person name="de Groot N.N."/>
        </authorList>
    </citation>
    <scope>NUCLEOTIDE SEQUENCE [LARGE SCALE GENOMIC DNA]</scope>
    <source>
        <strain evidence="2 3">ICMP 14252</strain>
    </source>
</reference>
<accession>A0A1H3UFN6</accession>
<dbReference type="Proteomes" id="UP000561369">
    <property type="component" value="Unassembled WGS sequence"/>
</dbReference>
<dbReference type="RefSeq" id="WP_065931233.1">
    <property type="nucleotide sequence ID" value="NZ_FNOX01000014.1"/>
</dbReference>
<evidence type="ECO:0000313" key="4">
    <source>
        <dbReference type="Proteomes" id="UP000561369"/>
    </source>
</evidence>
<dbReference type="EMBL" id="JACAQV010000034">
    <property type="protein sequence ID" value="NWF11627.1"/>
    <property type="molecule type" value="Genomic_DNA"/>
</dbReference>
<protein>
    <submittedName>
        <fullName evidence="2">Uncharacterized protein</fullName>
    </submittedName>
</protein>
<evidence type="ECO:0000313" key="1">
    <source>
        <dbReference type="EMBL" id="NWF11627.1"/>
    </source>
</evidence>
<reference evidence="1 4" key="2">
    <citation type="submission" date="2020-04" db="EMBL/GenBank/DDBJ databases">
        <title>Molecular characterization of pseudomonads from Agaricus bisporus reveal novel blotch 2 pathogens in Western Europe.</title>
        <authorList>
            <person name="Taparia T."/>
            <person name="Krijger M."/>
            <person name="Haynes E."/>
            <person name="Elpinstone J.G."/>
            <person name="Noble R."/>
            <person name="Van Der Wolf J."/>
        </authorList>
    </citation>
    <scope>NUCLEOTIDE SEQUENCE [LARGE SCALE GENOMIC DNA]</scope>
    <source>
        <strain evidence="1 4">IPO3765</strain>
    </source>
</reference>